<dbReference type="PANTHER" id="PTHR20930:SF0">
    <property type="entry name" value="PROTEIN ILRUN"/>
    <property type="match status" value="1"/>
</dbReference>
<dbReference type="Pfam" id="PF16158">
    <property type="entry name" value="N_BRCA1_IG"/>
    <property type="match status" value="1"/>
</dbReference>
<dbReference type="AlphaFoldDB" id="A0A4V3CTK3"/>
<name>A0A4V3CTK3_9BURK</name>
<evidence type="ECO:0000259" key="1">
    <source>
        <dbReference type="Pfam" id="PF16158"/>
    </source>
</evidence>
<dbReference type="InterPro" id="IPR032350">
    <property type="entry name" value="Nbr1_FW"/>
</dbReference>
<comment type="caution">
    <text evidence="2">The sequence shown here is derived from an EMBL/GenBank/DDBJ whole genome shotgun (WGS) entry which is preliminary data.</text>
</comment>
<proteinExistence type="predicted"/>
<dbReference type="InterPro" id="IPR010982">
    <property type="entry name" value="Lambda_DNA-bd_dom_sf"/>
</dbReference>
<sequence>MTETLDSYVRSRAKALGLSNTELCRRAKLSRQTVHSLTQVGGKLPTLPTVVALARVLQVHPIRMLRLLFDAEPSPPIGAQGGSPRQDDQSAFVRDVSFPDGEMVLPGQRFVKTWEMQNVGKVAWTDRFMQCQDEQIVVYTRDGREVRVADNLLPSSTLIAVPPTAPGQTVQISIEFTAPQMPGTVVSYWKSVFADGTLCFPSARGLWVKVHVSTLATAAQEFR</sequence>
<dbReference type="GO" id="GO:0003677">
    <property type="term" value="F:DNA binding"/>
    <property type="evidence" value="ECO:0007669"/>
    <property type="project" value="InterPro"/>
</dbReference>
<gene>
    <name evidence="2" type="ORF">DES47_102369</name>
</gene>
<dbReference type="Proteomes" id="UP000295361">
    <property type="component" value="Unassembled WGS sequence"/>
</dbReference>
<keyword evidence="3" id="KW-1185">Reference proteome</keyword>
<evidence type="ECO:0000313" key="2">
    <source>
        <dbReference type="EMBL" id="TDP72624.1"/>
    </source>
</evidence>
<dbReference type="SUPFAM" id="SSF47413">
    <property type="entry name" value="lambda repressor-like DNA-binding domains"/>
    <property type="match status" value="1"/>
</dbReference>
<dbReference type="RefSeq" id="WP_133700076.1">
    <property type="nucleotide sequence ID" value="NZ_SNXS01000002.1"/>
</dbReference>
<accession>A0A4V3CTK3</accession>
<dbReference type="CDD" id="cd14947">
    <property type="entry name" value="NBR1_like"/>
    <property type="match status" value="1"/>
</dbReference>
<dbReference type="InterPro" id="IPR013783">
    <property type="entry name" value="Ig-like_fold"/>
</dbReference>
<dbReference type="EMBL" id="SNXS01000002">
    <property type="protein sequence ID" value="TDP72624.1"/>
    <property type="molecule type" value="Genomic_DNA"/>
</dbReference>
<evidence type="ECO:0000313" key="3">
    <source>
        <dbReference type="Proteomes" id="UP000295361"/>
    </source>
</evidence>
<reference evidence="2 3" key="1">
    <citation type="submission" date="2019-03" db="EMBL/GenBank/DDBJ databases">
        <title>Genomic Encyclopedia of Type Strains, Phase IV (KMG-IV): sequencing the most valuable type-strain genomes for metagenomic binning, comparative biology and taxonomic classification.</title>
        <authorList>
            <person name="Goeker M."/>
        </authorList>
    </citation>
    <scope>NUCLEOTIDE SEQUENCE [LARGE SCALE GENOMIC DNA]</scope>
    <source>
        <strain evidence="2 3">DSM 16998</strain>
    </source>
</reference>
<dbReference type="Gene3D" id="1.10.260.40">
    <property type="entry name" value="lambda repressor-like DNA-binding domains"/>
    <property type="match status" value="1"/>
</dbReference>
<dbReference type="Gene3D" id="2.60.40.10">
    <property type="entry name" value="Immunoglobulins"/>
    <property type="match status" value="1"/>
</dbReference>
<organism evidence="2 3">
    <name type="scientific">Roseateles toxinivorans</name>
    <dbReference type="NCBI Taxonomy" id="270368"/>
    <lineage>
        <taxon>Bacteria</taxon>
        <taxon>Pseudomonadati</taxon>
        <taxon>Pseudomonadota</taxon>
        <taxon>Betaproteobacteria</taxon>
        <taxon>Burkholderiales</taxon>
        <taxon>Sphaerotilaceae</taxon>
        <taxon>Roseateles</taxon>
    </lineage>
</organism>
<dbReference type="InParanoid" id="A0A4V3CTK3"/>
<feature type="domain" description="Nbr1 FW" evidence="1">
    <location>
        <begin position="98"/>
        <end position="212"/>
    </location>
</feature>
<dbReference type="OrthoDB" id="166850at2"/>
<protein>
    <submittedName>
        <fullName evidence="2">Ig-like domain-containing protein</fullName>
    </submittedName>
</protein>
<dbReference type="PANTHER" id="PTHR20930">
    <property type="entry name" value="OVARIAN CARCINOMA ANTIGEN CA125-RELATED"/>
    <property type="match status" value="1"/>
</dbReference>